<proteinExistence type="predicted"/>
<evidence type="ECO:0000259" key="14">
    <source>
        <dbReference type="PROSITE" id="PS50158"/>
    </source>
</evidence>
<dbReference type="PANTHER" id="PTHR43394:SF1">
    <property type="entry name" value="ATP-BINDING CASSETTE SUB-FAMILY B MEMBER 10, MITOCHONDRIAL"/>
    <property type="match status" value="1"/>
</dbReference>
<dbReference type="GO" id="GO:0006508">
    <property type="term" value="P:proteolysis"/>
    <property type="evidence" value="ECO:0007669"/>
    <property type="project" value="InterPro"/>
</dbReference>
<dbReference type="Pfam" id="PF17921">
    <property type="entry name" value="Integrase_H2C2"/>
    <property type="match status" value="1"/>
</dbReference>
<dbReference type="InterPro" id="IPR027417">
    <property type="entry name" value="P-loop_NTPase"/>
</dbReference>
<dbReference type="CDD" id="cd18573">
    <property type="entry name" value="ABC_6TM_ABCB10_like"/>
    <property type="match status" value="1"/>
</dbReference>
<keyword evidence="11" id="KW-0863">Zinc-finger</keyword>
<dbReference type="FunFam" id="1.20.1560.10:FF:000048">
    <property type="entry name" value="ATP-binding cassette sub-family B member 10, mitochondrial"/>
    <property type="match status" value="1"/>
</dbReference>
<dbReference type="SMART" id="SM00382">
    <property type="entry name" value="AAA"/>
    <property type="match status" value="1"/>
</dbReference>
<keyword evidence="11" id="KW-0862">Zinc</keyword>
<dbReference type="GO" id="GO:0016887">
    <property type="term" value="F:ATP hydrolysis activity"/>
    <property type="evidence" value="ECO:0007669"/>
    <property type="project" value="InterPro"/>
</dbReference>
<dbReference type="Gene3D" id="1.20.1560.10">
    <property type="entry name" value="ABC transporter type 1, transmembrane domain"/>
    <property type="match status" value="1"/>
</dbReference>
<feature type="region of interest" description="Disordered" evidence="12">
    <location>
        <begin position="1440"/>
        <end position="1499"/>
    </location>
</feature>
<feature type="transmembrane region" description="Helical" evidence="13">
    <location>
        <begin position="457"/>
        <end position="481"/>
    </location>
</feature>
<dbReference type="InterPro" id="IPR001995">
    <property type="entry name" value="Peptidase_A2_cat"/>
</dbReference>
<keyword evidence="5" id="KW-0378">Hydrolase</keyword>
<reference evidence="19" key="1">
    <citation type="submission" date="2016-11" db="UniProtKB">
        <authorList>
            <consortium name="WormBaseParasite"/>
        </authorList>
    </citation>
    <scope>IDENTIFICATION</scope>
</reference>
<dbReference type="InterPro" id="IPR003439">
    <property type="entry name" value="ABC_transporter-like_ATP-bd"/>
</dbReference>
<keyword evidence="2 13" id="KW-0812">Transmembrane</keyword>
<dbReference type="GO" id="GO:0003676">
    <property type="term" value="F:nucleic acid binding"/>
    <property type="evidence" value="ECO:0007669"/>
    <property type="project" value="InterPro"/>
</dbReference>
<dbReference type="FunFam" id="3.40.50.300:FF:000218">
    <property type="entry name" value="Multidrug ABC transporter ATP-binding protein"/>
    <property type="match status" value="1"/>
</dbReference>
<feature type="transmembrane region" description="Helical" evidence="13">
    <location>
        <begin position="236"/>
        <end position="257"/>
    </location>
</feature>
<keyword evidence="9" id="KW-0496">Mitochondrion</keyword>
<comment type="subcellular location">
    <subcellularLocation>
        <location evidence="1">Membrane</location>
        <topology evidence="1">Multi-pass membrane protein</topology>
    </subcellularLocation>
</comment>
<sequence length="1499" mass="163587">MIGGCTRISVSGRGGPDDRVVVHGFQSLVVADLMIGWLYTDFSLWSWRALMIGGHVGELATRSTRVNPSRGAVIPAFVSVASGPSTPRLTVQHWRPAPMGSSQCLELLGGLLDADDTKSFKAQVMLRLLPTLRGQRCLHQQQSWHQRHRQDFLFFCRRQLQSSAPQPSKQRPRLSDIRRLAAQSRPERRHILAGIGLLAFSSGITVSLPFFIGRIVDVIDSEKDDKAALSRSLTRISTGLAGLFLLGGAANAARVYLMRSAGQRIIKRMRDAVYSSTLTQEIAFFDRSRTGELVNRLSADTALVGESLTLNVADGIRSTFMAVASVGMMIYVCPRLAAVSLAVVPPVAVLAVVYGRYVKRITLQVQDRLAAATQLAEERFSGIRTVRAFAKEAHEIRRVARNPPSYSQETQSVYLATLNEAKARAAFFGSVTAAGNLVVLCVLYFGGIMMSDGRLSVGSLSAFLLYAVYVGVSINGVSSFYSDLMRGLGASQRLWQLIDRQPLIPALPVAEQSAASATDSRLGRVRGEIKFERVAFSYCGGGLGEEAARLQLFHSLDLTVPAGASVAIVGPSGSGKSTLGHLLMRFYDPDRGFVRLDGVDIRTLDPVWLRNQIGCVPQEPMLFSCSVADNIRYGAALSSTTVSQADVEAAARLANAHGFVSALPQGYDTLVGERGVLLSGGQRQRVAIARAIVKNPRVLLLDEATSALDAESEYLVHDALLKVAKGRTVITIAHRLSTIRTADLIGVLSDGRLAELGSYAELMARPNGVFRRLIDRQTLVLVQLNIQAQPLKALVQSGLAAVCHGALSFVKTGVVTLWIDVVYHYSNASEAGCHAVSLLNIDRTQSRLLSYANTTNGDERTPVPSGVSTSTRRTSCAMGKVSGPELHVKALSKKPKPAARHEKTAAAGPKCTRCGGNHGHKGECKAMGQKCRRCGKTNHFAKMCRMKAVSAIDTKEPAESSLTVLAVNNKSTDSLFCECRLGGQLIRLQIDCGAAVSLLNMETFKKSFARHPLLPTSTKLEAYGGSAIKTIGKVELPVTFNGIRTEATFYVADKGANILGRDLFQALGFKIFQGDNRVMSISETTIERDFPGIFDGLGRSKSFIHRTKIDASVKPVSQPMRKLPIGLKDEVTSEISRMEQQGIIEKHIPGADNKCADMLSRWATTERVPAEETDEEGYVYAVVDSKTTLTADALATATKEDEVLQAVLQYISGGWPTKVDSSLKPYFNVRDELFCWNNGQCLGRGERAIIPTSLRLQVIEEAHEGHPGVVRSKQRCRDTVWFPGIDRQVEDYVKNCTACTLAEKSGKPQQTIVTPIEWPDGPTSQHALTGLTPAELMIGRKLRSGLQLLRPTPVQQRDDSDLRDSIAQRQAKNADYTNKRRRARDSMLQAGDWVWRQTPHRAHKLATRLKEPLKIASKAGRNTFVLSDGTKWQASRLVKCNSPPADNGAADQEDDWFDLPLPPAPPPRTGEPPPPPELRRSTRARRQPARYPLPEGGRM</sequence>
<dbReference type="PROSITE" id="PS50175">
    <property type="entry name" value="ASP_PROT_RETROV"/>
    <property type="match status" value="1"/>
</dbReference>
<evidence type="ECO:0000256" key="11">
    <source>
        <dbReference type="PROSITE-ProRule" id="PRU00047"/>
    </source>
</evidence>
<dbReference type="InterPro" id="IPR039421">
    <property type="entry name" value="Type_1_exporter"/>
</dbReference>
<dbReference type="PANTHER" id="PTHR43394">
    <property type="entry name" value="ATP-DEPENDENT PERMEASE MDL1, MITOCHONDRIAL"/>
    <property type="match status" value="1"/>
</dbReference>
<protein>
    <submittedName>
        <fullName evidence="19">ABC transmembrane type-1 domain-containing protein</fullName>
    </submittedName>
</protein>
<dbReference type="InterPro" id="IPR003593">
    <property type="entry name" value="AAA+_ATPase"/>
</dbReference>
<evidence type="ECO:0000256" key="6">
    <source>
        <dbReference type="ARBA" id="ARBA00022840"/>
    </source>
</evidence>
<feature type="transmembrane region" description="Helical" evidence="13">
    <location>
        <begin position="336"/>
        <end position="357"/>
    </location>
</feature>
<dbReference type="InterPro" id="IPR017871">
    <property type="entry name" value="ABC_transporter-like_CS"/>
</dbReference>
<evidence type="ECO:0000256" key="2">
    <source>
        <dbReference type="ARBA" id="ARBA00022692"/>
    </source>
</evidence>
<dbReference type="Proteomes" id="UP000095280">
    <property type="component" value="Unplaced"/>
</dbReference>
<feature type="transmembrane region" description="Helical" evidence="13">
    <location>
        <begin position="191"/>
        <end position="216"/>
    </location>
</feature>
<feature type="region of interest" description="Disordered" evidence="12">
    <location>
        <begin position="1351"/>
        <end position="1383"/>
    </location>
</feature>
<feature type="compositionally biased region" description="Pro residues" evidence="12">
    <location>
        <begin position="1460"/>
        <end position="1476"/>
    </location>
</feature>
<dbReference type="Gene3D" id="2.40.70.10">
    <property type="entry name" value="Acid Proteases"/>
    <property type="match status" value="1"/>
</dbReference>
<accession>A0A1I8G1W2</accession>
<dbReference type="SUPFAM" id="SSF90123">
    <property type="entry name" value="ABC transporter transmembrane region"/>
    <property type="match status" value="1"/>
</dbReference>
<dbReference type="PROSITE" id="PS00211">
    <property type="entry name" value="ABC_TRANSPORTER_1"/>
    <property type="match status" value="1"/>
</dbReference>
<dbReference type="GO" id="GO:0015421">
    <property type="term" value="F:ABC-type oligopeptide transporter activity"/>
    <property type="evidence" value="ECO:0007669"/>
    <property type="project" value="TreeGrafter"/>
</dbReference>
<organism evidence="18 19">
    <name type="scientific">Macrostomum lignano</name>
    <dbReference type="NCBI Taxonomy" id="282301"/>
    <lineage>
        <taxon>Eukaryota</taxon>
        <taxon>Metazoa</taxon>
        <taxon>Spiralia</taxon>
        <taxon>Lophotrochozoa</taxon>
        <taxon>Platyhelminthes</taxon>
        <taxon>Rhabditophora</taxon>
        <taxon>Macrostomorpha</taxon>
        <taxon>Macrostomida</taxon>
        <taxon>Macrostomidae</taxon>
        <taxon>Macrostomum</taxon>
    </lineage>
</organism>
<evidence type="ECO:0000256" key="3">
    <source>
        <dbReference type="ARBA" id="ARBA00022741"/>
    </source>
</evidence>
<evidence type="ECO:0000256" key="1">
    <source>
        <dbReference type="ARBA" id="ARBA00004141"/>
    </source>
</evidence>
<dbReference type="InterPro" id="IPR041588">
    <property type="entry name" value="Integrase_H2C2"/>
</dbReference>
<evidence type="ECO:0000256" key="10">
    <source>
        <dbReference type="ARBA" id="ARBA00023136"/>
    </source>
</evidence>
<evidence type="ECO:0000256" key="8">
    <source>
        <dbReference type="ARBA" id="ARBA00022989"/>
    </source>
</evidence>
<keyword evidence="8 13" id="KW-1133">Transmembrane helix</keyword>
<dbReference type="GO" id="GO:0005743">
    <property type="term" value="C:mitochondrial inner membrane"/>
    <property type="evidence" value="ECO:0007669"/>
    <property type="project" value="TreeGrafter"/>
</dbReference>
<evidence type="ECO:0000313" key="19">
    <source>
        <dbReference type="WBParaSite" id="maker-uti_cns_0000635-snap-gene-0.3-mRNA-1"/>
    </source>
</evidence>
<evidence type="ECO:0000256" key="9">
    <source>
        <dbReference type="ARBA" id="ARBA00023128"/>
    </source>
</evidence>
<evidence type="ECO:0000256" key="5">
    <source>
        <dbReference type="ARBA" id="ARBA00022801"/>
    </source>
</evidence>
<dbReference type="Gene3D" id="1.10.340.70">
    <property type="match status" value="1"/>
</dbReference>
<name>A0A1I8G1W2_9PLAT</name>
<dbReference type="PROSITE" id="PS50893">
    <property type="entry name" value="ABC_TRANSPORTER_2"/>
    <property type="match status" value="1"/>
</dbReference>
<feature type="region of interest" description="Disordered" evidence="12">
    <location>
        <begin position="854"/>
        <end position="874"/>
    </location>
</feature>
<dbReference type="PROSITE" id="PS50158">
    <property type="entry name" value="ZF_CCHC"/>
    <property type="match status" value="1"/>
</dbReference>
<dbReference type="InterPro" id="IPR001878">
    <property type="entry name" value="Znf_CCHC"/>
</dbReference>
<dbReference type="GO" id="GO:0005524">
    <property type="term" value="F:ATP binding"/>
    <property type="evidence" value="ECO:0007669"/>
    <property type="project" value="UniProtKB-KW"/>
</dbReference>
<keyword evidence="10 13" id="KW-0472">Membrane</keyword>
<dbReference type="PROSITE" id="PS50929">
    <property type="entry name" value="ABC_TM1F"/>
    <property type="match status" value="1"/>
</dbReference>
<evidence type="ECO:0000256" key="13">
    <source>
        <dbReference type="SAM" id="Phobius"/>
    </source>
</evidence>
<dbReference type="FunFam" id="1.10.340.70:FF:000003">
    <property type="entry name" value="Protein CBG25708"/>
    <property type="match status" value="1"/>
</dbReference>
<dbReference type="InterPro" id="IPR011527">
    <property type="entry name" value="ABC1_TM_dom"/>
</dbReference>
<feature type="transmembrane region" description="Helical" evidence="13">
    <location>
        <begin position="425"/>
        <end position="445"/>
    </location>
</feature>
<feature type="domain" description="Peptidase A2" evidence="15">
    <location>
        <begin position="986"/>
        <end position="1063"/>
    </location>
</feature>
<dbReference type="InterPro" id="IPR021109">
    <property type="entry name" value="Peptidase_aspartic_dom_sf"/>
</dbReference>
<dbReference type="GO" id="GO:0004190">
    <property type="term" value="F:aspartic-type endopeptidase activity"/>
    <property type="evidence" value="ECO:0007669"/>
    <property type="project" value="InterPro"/>
</dbReference>
<dbReference type="Pfam" id="PF00005">
    <property type="entry name" value="ABC_tran"/>
    <property type="match status" value="1"/>
</dbReference>
<dbReference type="Pfam" id="PF00664">
    <property type="entry name" value="ABC_membrane"/>
    <property type="match status" value="1"/>
</dbReference>
<keyword evidence="11" id="KW-0479">Metal-binding</keyword>
<dbReference type="GO" id="GO:0008270">
    <property type="term" value="F:zinc ion binding"/>
    <property type="evidence" value="ECO:0007669"/>
    <property type="project" value="UniProtKB-KW"/>
</dbReference>
<evidence type="ECO:0000256" key="4">
    <source>
        <dbReference type="ARBA" id="ARBA00022792"/>
    </source>
</evidence>
<feature type="compositionally biased region" description="Basic and acidic residues" evidence="12">
    <location>
        <begin position="1356"/>
        <end position="1366"/>
    </location>
</feature>
<keyword evidence="7" id="KW-0809">Transit peptide</keyword>
<dbReference type="GO" id="GO:0090374">
    <property type="term" value="P:oligopeptide export from mitochondrion"/>
    <property type="evidence" value="ECO:0007669"/>
    <property type="project" value="TreeGrafter"/>
</dbReference>
<evidence type="ECO:0000259" key="15">
    <source>
        <dbReference type="PROSITE" id="PS50175"/>
    </source>
</evidence>
<feature type="domain" description="ABC transmembrane type-1" evidence="17">
    <location>
        <begin position="192"/>
        <end position="486"/>
    </location>
</feature>
<keyword evidence="18" id="KW-1185">Reference proteome</keyword>
<evidence type="ECO:0000259" key="17">
    <source>
        <dbReference type="PROSITE" id="PS50929"/>
    </source>
</evidence>
<feature type="domain" description="ABC transporter" evidence="16">
    <location>
        <begin position="529"/>
        <end position="775"/>
    </location>
</feature>
<dbReference type="SUPFAM" id="SSF52540">
    <property type="entry name" value="P-loop containing nucleoside triphosphate hydrolases"/>
    <property type="match status" value="1"/>
</dbReference>
<keyword evidence="4" id="KW-0999">Mitochondrion inner membrane</keyword>
<evidence type="ECO:0000313" key="18">
    <source>
        <dbReference type="Proteomes" id="UP000095280"/>
    </source>
</evidence>
<feature type="domain" description="CCHC-type" evidence="14">
    <location>
        <begin position="930"/>
        <end position="945"/>
    </location>
</feature>
<dbReference type="SUPFAM" id="SSF50630">
    <property type="entry name" value="Acid proteases"/>
    <property type="match status" value="1"/>
</dbReference>
<evidence type="ECO:0000256" key="7">
    <source>
        <dbReference type="ARBA" id="ARBA00022946"/>
    </source>
</evidence>
<keyword evidence="6" id="KW-0067">ATP-binding</keyword>
<evidence type="ECO:0000256" key="12">
    <source>
        <dbReference type="SAM" id="MobiDB-lite"/>
    </source>
</evidence>
<dbReference type="Gene3D" id="3.40.50.300">
    <property type="entry name" value="P-loop containing nucleotide triphosphate hydrolases"/>
    <property type="match status" value="1"/>
</dbReference>
<dbReference type="WBParaSite" id="maker-uti_cns_0000635-snap-gene-0.3-mRNA-1">
    <property type="protein sequence ID" value="maker-uti_cns_0000635-snap-gene-0.3-mRNA-1"/>
    <property type="gene ID" value="maker-uti_cns_0000635-snap-gene-0.3"/>
</dbReference>
<dbReference type="InterPro" id="IPR036640">
    <property type="entry name" value="ABC1_TM_sf"/>
</dbReference>
<keyword evidence="3" id="KW-0547">Nucleotide-binding</keyword>
<evidence type="ECO:0000259" key="16">
    <source>
        <dbReference type="PROSITE" id="PS50893"/>
    </source>
</evidence>